<comment type="caution">
    <text evidence="6">The sequence shown here is derived from an EMBL/GenBank/DDBJ whole genome shotgun (WGS) entry which is preliminary data.</text>
</comment>
<dbReference type="eggNOG" id="COG3713">
    <property type="taxonomic scope" value="Bacteria"/>
</dbReference>
<keyword evidence="5" id="KW-0998">Cell outer membrane</keyword>
<dbReference type="STRING" id="314285.KT71_14334"/>
<evidence type="ECO:0000256" key="5">
    <source>
        <dbReference type="ARBA" id="ARBA00023237"/>
    </source>
</evidence>
<dbReference type="HOGENOM" id="CLU_643952_0_0_6"/>
<evidence type="ECO:0000256" key="4">
    <source>
        <dbReference type="ARBA" id="ARBA00023136"/>
    </source>
</evidence>
<dbReference type="Pfam" id="PF06629">
    <property type="entry name" value="MipA"/>
    <property type="match status" value="1"/>
</dbReference>
<dbReference type="Proteomes" id="UP000019205">
    <property type="component" value="Chromosome"/>
</dbReference>
<proteinExistence type="inferred from homology"/>
<dbReference type="InterPro" id="IPR010583">
    <property type="entry name" value="MipA"/>
</dbReference>
<dbReference type="AlphaFoldDB" id="A4A7W0"/>
<name>A4A7W0_9GAMM</name>
<comment type="similarity">
    <text evidence="2">Belongs to the MipA/OmpV family.</text>
</comment>
<organism evidence="6 7">
    <name type="scientific">Congregibacter litoralis KT71</name>
    <dbReference type="NCBI Taxonomy" id="314285"/>
    <lineage>
        <taxon>Bacteria</taxon>
        <taxon>Pseudomonadati</taxon>
        <taxon>Pseudomonadota</taxon>
        <taxon>Gammaproteobacteria</taxon>
        <taxon>Cellvibrionales</taxon>
        <taxon>Halieaceae</taxon>
        <taxon>Congregibacter</taxon>
    </lineage>
</organism>
<comment type="subcellular location">
    <subcellularLocation>
        <location evidence="1">Cell outer membrane</location>
    </subcellularLocation>
</comment>
<keyword evidence="7" id="KW-1185">Reference proteome</keyword>
<protein>
    <submittedName>
        <fullName evidence="6">Outer membrane protein V</fullName>
    </submittedName>
</protein>
<dbReference type="OrthoDB" id="8562138at2"/>
<evidence type="ECO:0000256" key="1">
    <source>
        <dbReference type="ARBA" id="ARBA00004442"/>
    </source>
</evidence>
<dbReference type="PANTHER" id="PTHR38776">
    <property type="entry name" value="MLTA-INTERACTING PROTEIN-RELATED"/>
    <property type="match status" value="1"/>
</dbReference>
<evidence type="ECO:0000256" key="3">
    <source>
        <dbReference type="ARBA" id="ARBA00022729"/>
    </source>
</evidence>
<sequence>MFLKNTAVVGARQPCCPWRWRQPQKPRKLRQALQCAACVCLALLLPAYPGIAWGLGDLRSLDPEDRSQEWSFGFAYILEDVIYAGEEASGTDLVPLFTYSGKHLFLDSTDFGWHAVDTSAWQLDLFASYYIQGYNDHSFFYETGAVRPNDDALKGMVRKNTVEAGLELTRKTDFGRFSLQLRQDAHGVHHGGEVRARWAKVFRGNRWQLEPWAEYNTLAAGKADYYYGVREDEVTDTRPAYTLEDGSIWGVGVAGRYAVGRHHQFNLNLAYRGYGGDIGASPIVARDRGSSLQFGYRYEFGGEKLPLGDEDFNFVTNNARRSAVRAAYGCSTEVKFVEILQGDIGCSDLDTELASVFVSRQLTERMVTLPIEGWLQLGLGRRFENNLQDDFWEGVFAFKALFRQFPWSDSVETRVGFSNGVSYTGRVPALEQEKAARKNRRESHLLHYLEFSLDVSVGDLLRVDSMRNLFAGFYVHHRSGIFASSNYYKNVDGGSNANMLYLEWEF</sequence>
<dbReference type="PANTHER" id="PTHR38776:SF1">
    <property type="entry name" value="MLTA-INTERACTING PROTEIN-RELATED"/>
    <property type="match status" value="1"/>
</dbReference>
<accession>A4A7W0</accession>
<evidence type="ECO:0000256" key="2">
    <source>
        <dbReference type="ARBA" id="ARBA00005722"/>
    </source>
</evidence>
<dbReference type="GO" id="GO:0009279">
    <property type="term" value="C:cell outer membrane"/>
    <property type="evidence" value="ECO:0007669"/>
    <property type="project" value="UniProtKB-SubCell"/>
</dbReference>
<keyword evidence="3" id="KW-0732">Signal</keyword>
<reference evidence="6 7" key="1">
    <citation type="journal article" date="2007" name="Proc. Natl. Acad. Sci. U.S.A.">
        <title>Characterization of a marine gammaproteobacterium capable of aerobic anoxygenic photosynthesis.</title>
        <authorList>
            <person name="Fuchs B.M."/>
            <person name="Spring S."/>
            <person name="Teeling H."/>
            <person name="Quast C."/>
            <person name="Wulf J."/>
            <person name="Schattenhofer M."/>
            <person name="Yan S."/>
            <person name="Ferriera S."/>
            <person name="Johnson J."/>
            <person name="Glockner F.O."/>
            <person name="Amann R."/>
        </authorList>
    </citation>
    <scope>NUCLEOTIDE SEQUENCE [LARGE SCALE GENOMIC DNA]</scope>
    <source>
        <strain evidence="6">KT71</strain>
    </source>
</reference>
<dbReference type="EMBL" id="AAOA02000001">
    <property type="protein sequence ID" value="EAQ97755.2"/>
    <property type="molecule type" value="Genomic_DNA"/>
</dbReference>
<reference evidence="6 7" key="2">
    <citation type="journal article" date="2009" name="PLoS ONE">
        <title>The photosynthetic apparatus and its regulation in the aerobic gammaproteobacterium Congregibacter litoralis gen. nov., sp. nov.</title>
        <authorList>
            <person name="Spring S."/>
            <person name="Lunsdorf H."/>
            <person name="Fuchs B.M."/>
            <person name="Tindall B.J."/>
        </authorList>
    </citation>
    <scope>NUCLEOTIDE SEQUENCE [LARGE SCALE GENOMIC DNA]</scope>
    <source>
        <strain evidence="6">KT71</strain>
    </source>
</reference>
<evidence type="ECO:0000313" key="7">
    <source>
        <dbReference type="Proteomes" id="UP000019205"/>
    </source>
</evidence>
<gene>
    <name evidence="6" type="ORF">KT71_14334</name>
</gene>
<keyword evidence="4" id="KW-0472">Membrane</keyword>
<evidence type="ECO:0000313" key="6">
    <source>
        <dbReference type="EMBL" id="EAQ97755.2"/>
    </source>
</evidence>